<dbReference type="EMBL" id="BJYU01000219">
    <property type="protein sequence ID" value="GEO18631.1"/>
    <property type="molecule type" value="Genomic_DNA"/>
</dbReference>
<feature type="compositionally biased region" description="Acidic residues" evidence="1">
    <location>
        <begin position="94"/>
        <end position="118"/>
    </location>
</feature>
<name>A0A512C370_9HYPH</name>
<sequence length="149" mass="16583">MPDGAAMKVTIGDRVRVHYHPPGERTSFAEGVVRRVDVATTAGRGFLIDITHDVVLGREQPVKPGYQHFVLYERPDDFPDRVEMLSQVQHESEPEPDLAADPAYESEPEPSAEAEVEPEPTPASKPNWAEHRGSRGLGRAVGTFFRRRA</sequence>
<dbReference type="Proteomes" id="UP000321085">
    <property type="component" value="Unassembled WGS sequence"/>
</dbReference>
<dbReference type="AlphaFoldDB" id="A0A512C370"/>
<evidence type="ECO:0000313" key="3">
    <source>
        <dbReference type="Proteomes" id="UP000321085"/>
    </source>
</evidence>
<keyword evidence="3" id="KW-1185">Reference proteome</keyword>
<accession>A0A512C370</accession>
<protein>
    <recommendedName>
        <fullName evidence="4">DUF1918 domain-containing protein</fullName>
    </recommendedName>
</protein>
<evidence type="ECO:0000313" key="2">
    <source>
        <dbReference type="EMBL" id="GEO18631.1"/>
    </source>
</evidence>
<gene>
    <name evidence="2" type="ORF">MAE02_63270</name>
</gene>
<comment type="caution">
    <text evidence="2">The sequence shown here is derived from an EMBL/GenBank/DDBJ whole genome shotgun (WGS) entry which is preliminary data.</text>
</comment>
<evidence type="ECO:0008006" key="4">
    <source>
        <dbReference type="Google" id="ProtNLM"/>
    </source>
</evidence>
<feature type="region of interest" description="Disordered" evidence="1">
    <location>
        <begin position="86"/>
        <end position="149"/>
    </location>
</feature>
<evidence type="ECO:0000256" key="1">
    <source>
        <dbReference type="SAM" id="MobiDB-lite"/>
    </source>
</evidence>
<organism evidence="2 3">
    <name type="scientific">Microvirga aerophila</name>
    <dbReference type="NCBI Taxonomy" id="670291"/>
    <lineage>
        <taxon>Bacteria</taxon>
        <taxon>Pseudomonadati</taxon>
        <taxon>Pseudomonadota</taxon>
        <taxon>Alphaproteobacteria</taxon>
        <taxon>Hyphomicrobiales</taxon>
        <taxon>Methylobacteriaceae</taxon>
        <taxon>Microvirga</taxon>
    </lineage>
</organism>
<proteinExistence type="predicted"/>
<reference evidence="2 3" key="1">
    <citation type="submission" date="2019-07" db="EMBL/GenBank/DDBJ databases">
        <title>Whole genome shotgun sequence of Microvirga aerophila NBRC 106136.</title>
        <authorList>
            <person name="Hosoyama A."/>
            <person name="Uohara A."/>
            <person name="Ohji S."/>
            <person name="Ichikawa N."/>
        </authorList>
    </citation>
    <scope>NUCLEOTIDE SEQUENCE [LARGE SCALE GENOMIC DNA]</scope>
    <source>
        <strain evidence="2 3">NBRC 106136</strain>
    </source>
</reference>